<feature type="compositionally biased region" description="Basic and acidic residues" evidence="1">
    <location>
        <begin position="1"/>
        <end position="10"/>
    </location>
</feature>
<comment type="caution">
    <text evidence="2">The sequence shown here is derived from an EMBL/GenBank/DDBJ whole genome shotgun (WGS) entry which is preliminary data.</text>
</comment>
<evidence type="ECO:0000313" key="2">
    <source>
        <dbReference type="EMBL" id="KAK4096217.1"/>
    </source>
</evidence>
<dbReference type="EMBL" id="MU863729">
    <property type="protein sequence ID" value="KAK4096217.1"/>
    <property type="molecule type" value="Genomic_DNA"/>
</dbReference>
<feature type="non-terminal residue" evidence="2">
    <location>
        <position position="159"/>
    </location>
</feature>
<dbReference type="AlphaFoldDB" id="A0AAN6PV82"/>
<feature type="compositionally biased region" description="Basic and acidic residues" evidence="1">
    <location>
        <begin position="42"/>
        <end position="53"/>
    </location>
</feature>
<sequence length="159" mass="17530">MILGRPWHEDYDPDISWKGGGHLRPRDTSSHPTNSMGDSAEQEPRTGGTRDDALPTGPPQEASSGRQTTTRSGRSGARRNQKERASREIAVISIDDHGTLELQEWVTGFEAAFITAGNDKFSYYEGAKKDDKTGQIPDEYRGHPAFEAKHMEGLPDHGP</sequence>
<evidence type="ECO:0000313" key="3">
    <source>
        <dbReference type="Proteomes" id="UP001305647"/>
    </source>
</evidence>
<reference evidence="2" key="1">
    <citation type="journal article" date="2023" name="Mol. Phylogenet. Evol.">
        <title>Genome-scale phylogeny and comparative genomics of the fungal order Sordariales.</title>
        <authorList>
            <person name="Hensen N."/>
            <person name="Bonometti L."/>
            <person name="Westerberg I."/>
            <person name="Brannstrom I.O."/>
            <person name="Guillou S."/>
            <person name="Cros-Aarteil S."/>
            <person name="Calhoun S."/>
            <person name="Haridas S."/>
            <person name="Kuo A."/>
            <person name="Mondo S."/>
            <person name="Pangilinan J."/>
            <person name="Riley R."/>
            <person name="LaButti K."/>
            <person name="Andreopoulos B."/>
            <person name="Lipzen A."/>
            <person name="Chen C."/>
            <person name="Yan M."/>
            <person name="Daum C."/>
            <person name="Ng V."/>
            <person name="Clum A."/>
            <person name="Steindorff A."/>
            <person name="Ohm R.A."/>
            <person name="Martin F."/>
            <person name="Silar P."/>
            <person name="Natvig D.O."/>
            <person name="Lalanne C."/>
            <person name="Gautier V."/>
            <person name="Ament-Velasquez S.L."/>
            <person name="Kruys A."/>
            <person name="Hutchinson M.I."/>
            <person name="Powell A.J."/>
            <person name="Barry K."/>
            <person name="Miller A.N."/>
            <person name="Grigoriev I.V."/>
            <person name="Debuchy R."/>
            <person name="Gladieux P."/>
            <person name="Hiltunen Thoren M."/>
            <person name="Johannesson H."/>
        </authorList>
    </citation>
    <scope>NUCLEOTIDE SEQUENCE</scope>
    <source>
        <strain evidence="2">CBS 757.83</strain>
    </source>
</reference>
<proteinExistence type="predicted"/>
<keyword evidence="3" id="KW-1185">Reference proteome</keyword>
<evidence type="ECO:0000256" key="1">
    <source>
        <dbReference type="SAM" id="MobiDB-lite"/>
    </source>
</evidence>
<dbReference type="Proteomes" id="UP001305647">
    <property type="component" value="Unassembled WGS sequence"/>
</dbReference>
<feature type="compositionally biased region" description="Low complexity" evidence="1">
    <location>
        <begin position="62"/>
        <end position="75"/>
    </location>
</feature>
<name>A0AAN6PV82_9PEZI</name>
<accession>A0AAN6PV82</accession>
<feature type="region of interest" description="Disordered" evidence="1">
    <location>
        <begin position="1"/>
        <end position="87"/>
    </location>
</feature>
<gene>
    <name evidence="2" type="ORF">N658DRAFT_436567</name>
</gene>
<organism evidence="2 3">
    <name type="scientific">Parathielavia hyrcaniae</name>
    <dbReference type="NCBI Taxonomy" id="113614"/>
    <lineage>
        <taxon>Eukaryota</taxon>
        <taxon>Fungi</taxon>
        <taxon>Dikarya</taxon>
        <taxon>Ascomycota</taxon>
        <taxon>Pezizomycotina</taxon>
        <taxon>Sordariomycetes</taxon>
        <taxon>Sordariomycetidae</taxon>
        <taxon>Sordariales</taxon>
        <taxon>Chaetomiaceae</taxon>
        <taxon>Parathielavia</taxon>
    </lineage>
</organism>
<reference evidence="2" key="2">
    <citation type="submission" date="2023-05" db="EMBL/GenBank/DDBJ databases">
        <authorList>
            <consortium name="Lawrence Berkeley National Laboratory"/>
            <person name="Steindorff A."/>
            <person name="Hensen N."/>
            <person name="Bonometti L."/>
            <person name="Westerberg I."/>
            <person name="Brannstrom I.O."/>
            <person name="Guillou S."/>
            <person name="Cros-Aarteil S."/>
            <person name="Calhoun S."/>
            <person name="Haridas S."/>
            <person name="Kuo A."/>
            <person name="Mondo S."/>
            <person name="Pangilinan J."/>
            <person name="Riley R."/>
            <person name="Labutti K."/>
            <person name="Andreopoulos B."/>
            <person name="Lipzen A."/>
            <person name="Chen C."/>
            <person name="Yanf M."/>
            <person name="Daum C."/>
            <person name="Ng V."/>
            <person name="Clum A."/>
            <person name="Ohm R."/>
            <person name="Martin F."/>
            <person name="Silar P."/>
            <person name="Natvig D."/>
            <person name="Lalanne C."/>
            <person name="Gautier V."/>
            <person name="Ament-Velasquez S.L."/>
            <person name="Kruys A."/>
            <person name="Hutchinson M.I."/>
            <person name="Powell A.J."/>
            <person name="Barry K."/>
            <person name="Miller A.N."/>
            <person name="Grigoriev I.V."/>
            <person name="Debuchy R."/>
            <person name="Gladieux P."/>
            <person name="Thoren M.H."/>
            <person name="Johannesson H."/>
        </authorList>
    </citation>
    <scope>NUCLEOTIDE SEQUENCE</scope>
    <source>
        <strain evidence="2">CBS 757.83</strain>
    </source>
</reference>
<protein>
    <submittedName>
        <fullName evidence="2">Uncharacterized protein</fullName>
    </submittedName>
</protein>